<organism evidence="7 8">
    <name type="scientific">Gordonia pseudamarae</name>
    <dbReference type="NCBI Taxonomy" id="2831662"/>
    <lineage>
        <taxon>Bacteria</taxon>
        <taxon>Bacillati</taxon>
        <taxon>Actinomycetota</taxon>
        <taxon>Actinomycetes</taxon>
        <taxon>Mycobacteriales</taxon>
        <taxon>Gordoniaceae</taxon>
        <taxon>Gordonia</taxon>
    </lineage>
</organism>
<feature type="DNA-binding region" description="H-T-H motif" evidence="4">
    <location>
        <begin position="49"/>
        <end position="68"/>
    </location>
</feature>
<dbReference type="InterPro" id="IPR041347">
    <property type="entry name" value="MftR_C"/>
</dbReference>
<evidence type="ECO:0000256" key="5">
    <source>
        <dbReference type="SAM" id="MobiDB-lite"/>
    </source>
</evidence>
<feature type="domain" description="HTH tetR-type" evidence="6">
    <location>
        <begin position="26"/>
        <end position="86"/>
    </location>
</feature>
<evidence type="ECO:0000256" key="3">
    <source>
        <dbReference type="ARBA" id="ARBA00023163"/>
    </source>
</evidence>
<feature type="compositionally biased region" description="Basic and acidic residues" evidence="5">
    <location>
        <begin position="1"/>
        <end position="11"/>
    </location>
</feature>
<accession>A0ABX6IP43</accession>
<keyword evidence="8" id="KW-1185">Reference proteome</keyword>
<keyword evidence="2 4" id="KW-0238">DNA-binding</keyword>
<dbReference type="Proteomes" id="UP001059836">
    <property type="component" value="Chromosome"/>
</dbReference>
<dbReference type="PANTHER" id="PTHR30055">
    <property type="entry name" value="HTH-TYPE TRANSCRIPTIONAL REGULATOR RUTR"/>
    <property type="match status" value="1"/>
</dbReference>
<keyword evidence="1" id="KW-0805">Transcription regulation</keyword>
<evidence type="ECO:0000256" key="1">
    <source>
        <dbReference type="ARBA" id="ARBA00023015"/>
    </source>
</evidence>
<dbReference type="PROSITE" id="PS50977">
    <property type="entry name" value="HTH_TETR_2"/>
    <property type="match status" value="1"/>
</dbReference>
<gene>
    <name evidence="7" type="ORF">GII31_21315</name>
</gene>
<keyword evidence="3" id="KW-0804">Transcription</keyword>
<sequence length="211" mass="22580">MFAASTRHDADGPAPVVRRGRGRPSVLDAEAVVGAAFELWNEKGFAATSWADLAEATGISARTLMRHYPSKHAIAWHGVAPATERLRASLAAAPASASVADAIRTAVVESVTHRPFMPGLSRSWLRLMLSEPELAAMAPRAHLPWIEEIAAFISARLDAPAGVCRALGATYEAAAFAALREWAETDVGDPADAVDEVLRWIDIHLPHPPRA</sequence>
<proteinExistence type="predicted"/>
<dbReference type="PANTHER" id="PTHR30055:SF238">
    <property type="entry name" value="MYCOFACTOCIN BIOSYNTHESIS TRANSCRIPTIONAL REGULATOR MFTR-RELATED"/>
    <property type="match status" value="1"/>
</dbReference>
<dbReference type="InterPro" id="IPR009057">
    <property type="entry name" value="Homeodomain-like_sf"/>
</dbReference>
<name>A0ABX6IP43_9ACTN</name>
<protein>
    <submittedName>
        <fullName evidence="7">TetR family transcriptional regulator</fullName>
    </submittedName>
</protein>
<dbReference type="InterPro" id="IPR001647">
    <property type="entry name" value="HTH_TetR"/>
</dbReference>
<dbReference type="Pfam" id="PF17754">
    <property type="entry name" value="TetR_C_14"/>
    <property type="match status" value="1"/>
</dbReference>
<dbReference type="SUPFAM" id="SSF46689">
    <property type="entry name" value="Homeodomain-like"/>
    <property type="match status" value="1"/>
</dbReference>
<dbReference type="RefSeq" id="WP_213245325.1">
    <property type="nucleotide sequence ID" value="NZ_CP045806.1"/>
</dbReference>
<reference evidence="7" key="1">
    <citation type="journal article" date="2021" name="Nat. Microbiol.">
        <title>Cocultivation of an ultrasmall environmental parasitic bacterium with lytic ability against bacteria associated with wastewater foams.</title>
        <authorList>
            <person name="Batinovic S."/>
            <person name="Rose J.J.A."/>
            <person name="Ratcliffe J."/>
            <person name="Seviour R.J."/>
            <person name="Petrovski S."/>
        </authorList>
    </citation>
    <scope>NUCLEOTIDE SEQUENCE</scope>
    <source>
        <strain evidence="7">CON9</strain>
    </source>
</reference>
<dbReference type="PRINTS" id="PR00455">
    <property type="entry name" value="HTHTETR"/>
</dbReference>
<evidence type="ECO:0000259" key="6">
    <source>
        <dbReference type="PROSITE" id="PS50977"/>
    </source>
</evidence>
<dbReference type="Pfam" id="PF00440">
    <property type="entry name" value="TetR_N"/>
    <property type="match status" value="1"/>
</dbReference>
<evidence type="ECO:0000256" key="4">
    <source>
        <dbReference type="PROSITE-ProRule" id="PRU00335"/>
    </source>
</evidence>
<evidence type="ECO:0000256" key="2">
    <source>
        <dbReference type="ARBA" id="ARBA00023125"/>
    </source>
</evidence>
<dbReference type="InterPro" id="IPR050109">
    <property type="entry name" value="HTH-type_TetR-like_transc_reg"/>
</dbReference>
<dbReference type="EMBL" id="CP045809">
    <property type="protein sequence ID" value="QHN37056.1"/>
    <property type="molecule type" value="Genomic_DNA"/>
</dbReference>
<feature type="region of interest" description="Disordered" evidence="5">
    <location>
        <begin position="1"/>
        <end position="21"/>
    </location>
</feature>
<evidence type="ECO:0000313" key="7">
    <source>
        <dbReference type="EMBL" id="QHN37056.1"/>
    </source>
</evidence>
<dbReference type="Gene3D" id="1.10.357.10">
    <property type="entry name" value="Tetracycline Repressor, domain 2"/>
    <property type="match status" value="1"/>
</dbReference>
<dbReference type="Gene3D" id="1.10.10.60">
    <property type="entry name" value="Homeodomain-like"/>
    <property type="match status" value="1"/>
</dbReference>
<evidence type="ECO:0000313" key="8">
    <source>
        <dbReference type="Proteomes" id="UP001059836"/>
    </source>
</evidence>